<gene>
    <name evidence="1" type="ORF">MAXJ12_12722</name>
</gene>
<sequence length="64" mass="7356">MKREALIRELRKLAREQGKSFEVQKNSGKGSHYLVRFGGKRTIIKSGELRPGYVKLIRQQLGVD</sequence>
<evidence type="ECO:0000313" key="2">
    <source>
        <dbReference type="Proteomes" id="UP000003250"/>
    </source>
</evidence>
<dbReference type="RefSeq" id="WP_008836174.1">
    <property type="nucleotide sequence ID" value="NZ_AHAM01000096.1"/>
</dbReference>
<proteinExistence type="predicted"/>
<keyword evidence="2" id="KW-1185">Reference proteome</keyword>
<dbReference type="PATRIC" id="fig|1107882.3.peg.2492"/>
<protein>
    <recommendedName>
        <fullName evidence="3">YcfA family protein</fullName>
    </recommendedName>
</protein>
<name>H0HQW4_9HYPH</name>
<accession>H0HQW4</accession>
<organism evidence="1 2">
    <name type="scientific">Mesorhizobium alhagi CCNWXJ12-2</name>
    <dbReference type="NCBI Taxonomy" id="1107882"/>
    <lineage>
        <taxon>Bacteria</taxon>
        <taxon>Pseudomonadati</taxon>
        <taxon>Pseudomonadota</taxon>
        <taxon>Alphaproteobacteria</taxon>
        <taxon>Hyphomicrobiales</taxon>
        <taxon>Phyllobacteriaceae</taxon>
        <taxon>Allomesorhizobium</taxon>
    </lineage>
</organism>
<reference evidence="1 2" key="1">
    <citation type="journal article" date="2012" name="J. Bacteriol.">
        <title>Draft Genome Sequence of Mesorhizobium alhagi CCNWXJ12-2T, a Novel Salt-Resistant Species Isolated from the Desert of Northwestern China.</title>
        <authorList>
            <person name="Zhou M."/>
            <person name="Chen W."/>
            <person name="Chen H."/>
            <person name="Wei G."/>
        </authorList>
    </citation>
    <scope>NUCLEOTIDE SEQUENCE [LARGE SCALE GENOMIC DNA]</scope>
    <source>
        <strain evidence="1 2">CCNWXJ12-2</strain>
    </source>
</reference>
<dbReference type="AlphaFoldDB" id="H0HQW4"/>
<dbReference type="Proteomes" id="UP000003250">
    <property type="component" value="Unassembled WGS sequence"/>
</dbReference>
<dbReference type="OrthoDB" id="426853at2"/>
<evidence type="ECO:0000313" key="1">
    <source>
        <dbReference type="EMBL" id="EHK56928.1"/>
    </source>
</evidence>
<dbReference type="EMBL" id="AHAM01000096">
    <property type="protein sequence ID" value="EHK56928.1"/>
    <property type="molecule type" value="Genomic_DNA"/>
</dbReference>
<evidence type="ECO:0008006" key="3">
    <source>
        <dbReference type="Google" id="ProtNLM"/>
    </source>
</evidence>